<feature type="transmembrane region" description="Helical" evidence="6">
    <location>
        <begin position="102"/>
        <end position="123"/>
    </location>
</feature>
<keyword evidence="2" id="KW-1003">Cell membrane</keyword>
<dbReference type="Pfam" id="PF03899">
    <property type="entry name" value="ATP-synt_I"/>
    <property type="match status" value="1"/>
</dbReference>
<evidence type="ECO:0000256" key="4">
    <source>
        <dbReference type="ARBA" id="ARBA00022989"/>
    </source>
</evidence>
<protein>
    <submittedName>
        <fullName evidence="7">ATP synthase protein I</fullName>
    </submittedName>
</protein>
<proteinExistence type="predicted"/>
<evidence type="ECO:0000256" key="2">
    <source>
        <dbReference type="ARBA" id="ARBA00022475"/>
    </source>
</evidence>
<evidence type="ECO:0000313" key="7">
    <source>
        <dbReference type="EMBL" id="RKR71754.1"/>
    </source>
</evidence>
<dbReference type="InterPro" id="IPR005598">
    <property type="entry name" value="ATP_synth_I"/>
</dbReference>
<sequence>MSTVINQAKNFHKKALGIEVVVFFSLFLFSFLWVSLSSSLSLFLGGVAGLLPHLLFFLWFFSKKSQKNNNKMVVLFCGEGIKWGSTIVLIVLFFKLFIDMNIVAFFVGYFFTLLLNSLLPIYLKFRAK</sequence>
<reference evidence="7 8" key="1">
    <citation type="submission" date="2018-10" db="EMBL/GenBank/DDBJ databases">
        <title>Genomic Encyclopedia of Type Strains, Phase IV (KMG-IV): sequencing the most valuable type-strain genomes for metagenomic binning, comparative biology and taxonomic classification.</title>
        <authorList>
            <person name="Goeker M."/>
        </authorList>
    </citation>
    <scope>NUCLEOTIDE SEQUENCE [LARGE SCALE GENOMIC DNA]</scope>
    <source>
        <strain evidence="7 8">DSM 23800</strain>
    </source>
</reference>
<organism evidence="7 8">
    <name type="scientific">Otariodibacter oris</name>
    <dbReference type="NCBI Taxonomy" id="1032623"/>
    <lineage>
        <taxon>Bacteria</taxon>
        <taxon>Pseudomonadati</taxon>
        <taxon>Pseudomonadota</taxon>
        <taxon>Gammaproteobacteria</taxon>
        <taxon>Pasteurellales</taxon>
        <taxon>Pasteurellaceae</taxon>
        <taxon>Otariodibacter</taxon>
    </lineage>
</organism>
<keyword evidence="4 6" id="KW-1133">Transmembrane helix</keyword>
<comment type="caution">
    <text evidence="7">The sequence shown here is derived from an EMBL/GenBank/DDBJ whole genome shotgun (WGS) entry which is preliminary data.</text>
</comment>
<evidence type="ECO:0000256" key="6">
    <source>
        <dbReference type="SAM" id="Phobius"/>
    </source>
</evidence>
<dbReference type="Proteomes" id="UP000280099">
    <property type="component" value="Unassembled WGS sequence"/>
</dbReference>
<feature type="transmembrane region" description="Helical" evidence="6">
    <location>
        <begin position="16"/>
        <end position="36"/>
    </location>
</feature>
<comment type="subcellular location">
    <subcellularLocation>
        <location evidence="1">Cell membrane</location>
        <topology evidence="1">Multi-pass membrane protein</topology>
    </subcellularLocation>
</comment>
<dbReference type="EMBL" id="RBJC01000006">
    <property type="protein sequence ID" value="RKR71754.1"/>
    <property type="molecule type" value="Genomic_DNA"/>
</dbReference>
<keyword evidence="8" id="KW-1185">Reference proteome</keyword>
<dbReference type="GO" id="GO:0005886">
    <property type="term" value="C:plasma membrane"/>
    <property type="evidence" value="ECO:0007669"/>
    <property type="project" value="UniProtKB-SubCell"/>
</dbReference>
<dbReference type="RefSeq" id="WP_121122860.1">
    <property type="nucleotide sequence ID" value="NZ_CP016604.1"/>
</dbReference>
<dbReference type="AlphaFoldDB" id="A0A420XGG4"/>
<evidence type="ECO:0000256" key="5">
    <source>
        <dbReference type="ARBA" id="ARBA00023136"/>
    </source>
</evidence>
<accession>A0A420XGG4</accession>
<keyword evidence="5 6" id="KW-0472">Membrane</keyword>
<evidence type="ECO:0000313" key="8">
    <source>
        <dbReference type="Proteomes" id="UP000280099"/>
    </source>
</evidence>
<feature type="transmembrane region" description="Helical" evidence="6">
    <location>
        <begin position="42"/>
        <end position="61"/>
    </location>
</feature>
<gene>
    <name evidence="7" type="ORF">DES31_1102</name>
</gene>
<feature type="transmembrane region" description="Helical" evidence="6">
    <location>
        <begin position="73"/>
        <end position="96"/>
    </location>
</feature>
<name>A0A420XGG4_9PAST</name>
<evidence type="ECO:0000256" key="3">
    <source>
        <dbReference type="ARBA" id="ARBA00022692"/>
    </source>
</evidence>
<evidence type="ECO:0000256" key="1">
    <source>
        <dbReference type="ARBA" id="ARBA00004651"/>
    </source>
</evidence>
<dbReference type="OrthoDB" id="5771248at2"/>
<keyword evidence="3 6" id="KW-0812">Transmembrane</keyword>